<keyword evidence="7" id="KW-0378">Hydrolase</keyword>
<keyword evidence="17" id="KW-1185">Reference proteome</keyword>
<dbReference type="Proteomes" id="UP001333996">
    <property type="component" value="Unassembled WGS sequence"/>
</dbReference>
<dbReference type="InterPro" id="IPR000644">
    <property type="entry name" value="CBS_dom"/>
</dbReference>
<evidence type="ECO:0000313" key="17">
    <source>
        <dbReference type="Proteomes" id="UP001333996"/>
    </source>
</evidence>
<dbReference type="PANTHER" id="PTHR39188">
    <property type="entry name" value="MEMBRANE-ASSOCIATED ZINC METALLOPROTEASE M50B"/>
    <property type="match status" value="1"/>
</dbReference>
<dbReference type="RefSeq" id="WP_329508890.1">
    <property type="nucleotide sequence ID" value="NZ_BAAAYZ010000027.1"/>
</dbReference>
<evidence type="ECO:0000256" key="11">
    <source>
        <dbReference type="ARBA" id="ARBA00023136"/>
    </source>
</evidence>
<evidence type="ECO:0000256" key="10">
    <source>
        <dbReference type="ARBA" id="ARBA00023049"/>
    </source>
</evidence>
<protein>
    <submittedName>
        <fullName evidence="16">Site-2 protease family protein</fullName>
    </submittedName>
</protein>
<dbReference type="Pfam" id="PF02163">
    <property type="entry name" value="Peptidase_M50"/>
    <property type="match status" value="2"/>
</dbReference>
<evidence type="ECO:0000256" key="3">
    <source>
        <dbReference type="ARBA" id="ARBA00007931"/>
    </source>
</evidence>
<feature type="transmembrane region" description="Helical" evidence="14">
    <location>
        <begin position="222"/>
        <end position="242"/>
    </location>
</feature>
<dbReference type="GO" id="GO:0006508">
    <property type="term" value="P:proteolysis"/>
    <property type="evidence" value="ECO:0007669"/>
    <property type="project" value="UniProtKB-KW"/>
</dbReference>
<keyword evidence="4 16" id="KW-0645">Protease</keyword>
<keyword evidence="8" id="KW-0862">Zinc</keyword>
<gene>
    <name evidence="16" type="ORF">VXC91_21285</name>
</gene>
<comment type="similarity">
    <text evidence="3">Belongs to the peptidase M50B family.</text>
</comment>
<feature type="compositionally biased region" description="Low complexity" evidence="13">
    <location>
        <begin position="175"/>
        <end position="189"/>
    </location>
</feature>
<evidence type="ECO:0000259" key="15">
    <source>
        <dbReference type="PROSITE" id="PS51371"/>
    </source>
</evidence>
<keyword evidence="12" id="KW-0129">CBS domain</keyword>
<feature type="domain" description="CBS" evidence="15">
    <location>
        <begin position="468"/>
        <end position="527"/>
    </location>
</feature>
<feature type="transmembrane region" description="Helical" evidence="14">
    <location>
        <begin position="390"/>
        <end position="410"/>
    </location>
</feature>
<dbReference type="CDD" id="cd02205">
    <property type="entry name" value="CBS_pair_SF"/>
    <property type="match status" value="1"/>
</dbReference>
<feature type="transmembrane region" description="Helical" evidence="14">
    <location>
        <begin position="254"/>
        <end position="277"/>
    </location>
</feature>
<reference evidence="16" key="1">
    <citation type="submission" date="2024-01" db="EMBL/GenBank/DDBJ databases">
        <title>First draft genome sequence data of TA4-1, the type strain of Gram-positive actinobacterium Streptomyces chiangmaiensis.</title>
        <authorList>
            <person name="Yasawong M."/>
            <person name="Nantapong N."/>
        </authorList>
    </citation>
    <scope>NUCLEOTIDE SEQUENCE</scope>
    <source>
        <strain evidence="16">TA4-1</strain>
    </source>
</reference>
<evidence type="ECO:0000256" key="1">
    <source>
        <dbReference type="ARBA" id="ARBA00001947"/>
    </source>
</evidence>
<feature type="transmembrane region" description="Helical" evidence="14">
    <location>
        <begin position="346"/>
        <end position="369"/>
    </location>
</feature>
<comment type="cofactor">
    <cofactor evidence="1">
        <name>Zn(2+)</name>
        <dbReference type="ChEBI" id="CHEBI:29105"/>
    </cofactor>
</comment>
<organism evidence="16 17">
    <name type="scientific">Streptomyces chiangmaiensis</name>
    <dbReference type="NCBI Taxonomy" id="766497"/>
    <lineage>
        <taxon>Bacteria</taxon>
        <taxon>Bacillati</taxon>
        <taxon>Actinomycetota</taxon>
        <taxon>Actinomycetes</taxon>
        <taxon>Kitasatosporales</taxon>
        <taxon>Streptomycetaceae</taxon>
        <taxon>Streptomyces</taxon>
    </lineage>
</organism>
<dbReference type="InterPro" id="IPR008915">
    <property type="entry name" value="Peptidase_M50"/>
</dbReference>
<feature type="compositionally biased region" description="Low complexity" evidence="13">
    <location>
        <begin position="120"/>
        <end position="137"/>
    </location>
</feature>
<evidence type="ECO:0000256" key="8">
    <source>
        <dbReference type="ARBA" id="ARBA00022833"/>
    </source>
</evidence>
<dbReference type="PROSITE" id="PS51371">
    <property type="entry name" value="CBS"/>
    <property type="match status" value="1"/>
</dbReference>
<evidence type="ECO:0000256" key="4">
    <source>
        <dbReference type="ARBA" id="ARBA00022670"/>
    </source>
</evidence>
<evidence type="ECO:0000256" key="13">
    <source>
        <dbReference type="SAM" id="MobiDB-lite"/>
    </source>
</evidence>
<evidence type="ECO:0000256" key="5">
    <source>
        <dbReference type="ARBA" id="ARBA00022692"/>
    </source>
</evidence>
<dbReference type="GO" id="GO:0008233">
    <property type="term" value="F:peptidase activity"/>
    <property type="evidence" value="ECO:0007669"/>
    <property type="project" value="UniProtKB-KW"/>
</dbReference>
<feature type="compositionally biased region" description="Basic and acidic residues" evidence="13">
    <location>
        <begin position="30"/>
        <end position="42"/>
    </location>
</feature>
<feature type="transmembrane region" description="Helical" evidence="14">
    <location>
        <begin position="430"/>
        <end position="447"/>
    </location>
</feature>
<keyword evidence="5 14" id="KW-0812">Transmembrane</keyword>
<keyword evidence="10" id="KW-0482">Metalloprotease</keyword>
<accession>A0ABU7FK07</accession>
<evidence type="ECO:0000256" key="14">
    <source>
        <dbReference type="SAM" id="Phobius"/>
    </source>
</evidence>
<evidence type="ECO:0000256" key="9">
    <source>
        <dbReference type="ARBA" id="ARBA00022989"/>
    </source>
</evidence>
<evidence type="ECO:0000313" key="16">
    <source>
        <dbReference type="EMBL" id="MED7824451.1"/>
    </source>
</evidence>
<keyword evidence="11 14" id="KW-0472">Membrane</keyword>
<proteinExistence type="inferred from homology"/>
<dbReference type="Gene3D" id="3.10.580.10">
    <property type="entry name" value="CBS-domain"/>
    <property type="match status" value="1"/>
</dbReference>
<dbReference type="InterPro" id="IPR046342">
    <property type="entry name" value="CBS_dom_sf"/>
</dbReference>
<feature type="transmembrane region" description="Helical" evidence="14">
    <location>
        <begin position="314"/>
        <end position="334"/>
    </location>
</feature>
<comment type="subcellular location">
    <subcellularLocation>
        <location evidence="2">Membrane</location>
        <topology evidence="2">Multi-pass membrane protein</topology>
    </subcellularLocation>
</comment>
<evidence type="ECO:0000256" key="7">
    <source>
        <dbReference type="ARBA" id="ARBA00022801"/>
    </source>
</evidence>
<comment type="caution">
    <text evidence="16">The sequence shown here is derived from an EMBL/GenBank/DDBJ whole genome shotgun (WGS) entry which is preliminary data.</text>
</comment>
<dbReference type="SUPFAM" id="SSF54631">
    <property type="entry name" value="CBS-domain pair"/>
    <property type="match status" value="1"/>
</dbReference>
<dbReference type="EMBL" id="JAYWVC010000072">
    <property type="protein sequence ID" value="MED7824451.1"/>
    <property type="molecule type" value="Genomic_DNA"/>
</dbReference>
<evidence type="ECO:0000256" key="2">
    <source>
        <dbReference type="ARBA" id="ARBA00004141"/>
    </source>
</evidence>
<feature type="region of interest" description="Disordered" evidence="13">
    <location>
        <begin position="1"/>
        <end position="214"/>
    </location>
</feature>
<dbReference type="CDD" id="cd06164">
    <property type="entry name" value="S2P-M50_SpoIVFB_CBS"/>
    <property type="match status" value="1"/>
</dbReference>
<keyword evidence="9 14" id="KW-1133">Transmembrane helix</keyword>
<keyword evidence="6" id="KW-0479">Metal-binding</keyword>
<evidence type="ECO:0000256" key="6">
    <source>
        <dbReference type="ARBA" id="ARBA00022723"/>
    </source>
</evidence>
<evidence type="ECO:0000256" key="12">
    <source>
        <dbReference type="PROSITE-ProRule" id="PRU00703"/>
    </source>
</evidence>
<sequence>MDESGGSGQPRPGNDGANDREAAPTARTAEPAHPEPERDRAHRPAPRTEPAASRDEAAAPASGGQGEEPVAADAENGDSGPTGAAGPSRQEPDGPPVTGPAPDHSDGRTGSPPHGDRSGTPSTDDSAAPDTSDASTPGRTPDHGHPTASTPEHADGSRATPPAPAGPAHPHDTADIPPTGHPTAPHPAARSLAHSAPDGPGRLPQRPKEPGGGILMGRPFGVPVYVAPSWFLVAALITWVFGGQLDRVLPQLGAARYLVSLFFAVAFYASVLVHELAHTVAALRFKLPVRRIQLQFFGGVSEIEKEAETPGREFVLAFVGPLLSLVLAGVFYVAMQPVRPGTVPGVLLAGLMISNLIVAVFNLLPGLPLDGGRMLRAVVWKITGRPMSGTVAAAWVGRALAIAVLVGLPLLTQSGALGSTAEDNVGMDTVTDALLAAILAAIIWTGAGNSLRMARLREHLPELRARALTRRAVPVQSDTPLSEALRRANEVGARALVVVDAHGEPLSLVREAAIVGVPEHRRPWVPVSGLAQELTDGMRVSAELAGENLLDALRASPATEYLVVEETGEIYGVLSAADVERAFVKAMARPN</sequence>
<name>A0ABU7FK07_9ACTN</name>
<dbReference type="PANTHER" id="PTHR39188:SF3">
    <property type="entry name" value="STAGE IV SPORULATION PROTEIN FB"/>
    <property type="match status" value="1"/>
</dbReference>